<reference evidence="2 3" key="1">
    <citation type="submission" date="2018-12" db="EMBL/GenBank/DDBJ databases">
        <title>Complete Genome Sequence of the Corallopyronin A producing Myxobacterium Corallococcus coralloides B035.</title>
        <authorList>
            <person name="Bouhired S.M."/>
            <person name="Rupp O."/>
            <person name="Blom J."/>
            <person name="Schaeberle T.F."/>
            <person name="Kehraus S."/>
            <person name="Schiefer A."/>
            <person name="Pfarr K."/>
            <person name="Goesmann A."/>
            <person name="Hoerauf A."/>
            <person name="Koenig G.M."/>
        </authorList>
    </citation>
    <scope>NUCLEOTIDE SEQUENCE [LARGE SCALE GENOMIC DNA]</scope>
    <source>
        <strain evidence="2 3">B035</strain>
    </source>
</reference>
<dbReference type="InterPro" id="IPR013651">
    <property type="entry name" value="ATP-grasp_RimK-type"/>
</dbReference>
<feature type="domain" description="ATP-grasp fold RimK-type" evidence="1">
    <location>
        <begin position="196"/>
        <end position="308"/>
    </location>
</feature>
<protein>
    <submittedName>
        <fullName evidence="2">Ribosomal protein S6 modification protein</fullName>
    </submittedName>
</protein>
<evidence type="ECO:0000313" key="2">
    <source>
        <dbReference type="EMBL" id="QAT83508.1"/>
    </source>
</evidence>
<gene>
    <name evidence="2" type="primary">rimK2_1</name>
    <name evidence="2" type="ORF">EJ065_1916</name>
</gene>
<dbReference type="RefSeq" id="WP_128795640.1">
    <property type="nucleotide sequence ID" value="NZ_CP034669.1"/>
</dbReference>
<proteinExistence type="predicted"/>
<dbReference type="PANTHER" id="PTHR21621:SF0">
    <property type="entry name" value="BETA-CITRYLGLUTAMATE SYNTHASE B-RELATED"/>
    <property type="match status" value="1"/>
</dbReference>
<dbReference type="Proteomes" id="UP000288758">
    <property type="component" value="Chromosome"/>
</dbReference>
<accession>A0A410RNX2</accession>
<dbReference type="Gene3D" id="3.30.470.20">
    <property type="entry name" value="ATP-grasp fold, B domain"/>
    <property type="match status" value="1"/>
</dbReference>
<dbReference type="GO" id="GO:0005737">
    <property type="term" value="C:cytoplasm"/>
    <property type="evidence" value="ECO:0007669"/>
    <property type="project" value="TreeGrafter"/>
</dbReference>
<dbReference type="AlphaFoldDB" id="A0A410RNX2"/>
<organism evidence="2 3">
    <name type="scientific">Corallococcus coralloides</name>
    <name type="common">Myxococcus coralloides</name>
    <dbReference type="NCBI Taxonomy" id="184914"/>
    <lineage>
        <taxon>Bacteria</taxon>
        <taxon>Pseudomonadati</taxon>
        <taxon>Myxococcota</taxon>
        <taxon>Myxococcia</taxon>
        <taxon>Myxococcales</taxon>
        <taxon>Cystobacterineae</taxon>
        <taxon>Myxococcaceae</taxon>
        <taxon>Corallococcus</taxon>
    </lineage>
</organism>
<sequence>MILVMGPVDELVTSFFLEYLTATGREYLFVDERHLGAEVHLEMDWHPGPPGPGRLTGAVCFPTWRVELESVSGIYSRLGTGGVETHQTPASRAEWAHAAALLDLFPGPVANRMTAMMSNASKPCQYAAILAAGLRVPDTLAGADWTRWESFARDLEGAPIIKSVSDERSRVKEVSWQETRAAARPGHPLAPHQFQQRIPGANVRAHVVGAKEVLACRAESQALDYRHPDATGHTVSLHAVTLPEPVADACRRLSRALGIDLAGIDLIEPPGGSSDPADWVCLEVNTSPGFMWFEQHAGLPIAGALAAFLHASLR</sequence>
<dbReference type="EMBL" id="CP034669">
    <property type="protein sequence ID" value="QAT83508.1"/>
    <property type="molecule type" value="Genomic_DNA"/>
</dbReference>
<dbReference type="Pfam" id="PF08443">
    <property type="entry name" value="RimK"/>
    <property type="match status" value="1"/>
</dbReference>
<dbReference type="PANTHER" id="PTHR21621">
    <property type="entry name" value="RIBOSOMAL PROTEIN S6 MODIFICATION PROTEIN"/>
    <property type="match status" value="1"/>
</dbReference>
<dbReference type="GO" id="GO:0016879">
    <property type="term" value="F:ligase activity, forming carbon-nitrogen bonds"/>
    <property type="evidence" value="ECO:0007669"/>
    <property type="project" value="TreeGrafter"/>
</dbReference>
<evidence type="ECO:0000259" key="1">
    <source>
        <dbReference type="Pfam" id="PF08443"/>
    </source>
</evidence>
<evidence type="ECO:0000313" key="3">
    <source>
        <dbReference type="Proteomes" id="UP000288758"/>
    </source>
</evidence>
<name>A0A410RNX2_CORCK</name>
<dbReference type="SUPFAM" id="SSF56059">
    <property type="entry name" value="Glutathione synthetase ATP-binding domain-like"/>
    <property type="match status" value="1"/>
</dbReference>